<proteinExistence type="predicted"/>
<sequence>MKPDLTIGLAHFRDYDGVYFTLQSLRLQNRDLLSRIEFILVDNSPDSAEGAAVKEFFERHIAIAGTTSQYVPMRSPIGTSISRQRIFDVATSDNVLVLDCHVLLPPAAIRKLLEWYEQYPTSRDIYSGPLVYDDMENFVTHFNDQWRAEMWGTWGSAWQCMCSDQGLRFSTHNENGCLDYRSVEMGFDILTECSTCGGKFPEMEYPGHERQLKSKGYRQLAANDNDEPFEVPGMGLGLFSCRKEAWPGFNEHARGFGGEELYIHEKVRRQGGKAICLPWLRWVHRFHRVHGVPYRVSAWNKIRNYVLEFQELDRDVLPVYQHFVEQGSMSQEAWDYLLEDPIAHTEAPIFPAIRSRTSNREFDEAIQADCKTLMDANSMFSSQ</sequence>
<evidence type="ECO:0000259" key="1">
    <source>
        <dbReference type="Pfam" id="PF00535"/>
    </source>
</evidence>
<name>A0A2S8FZ01_9BACT</name>
<organism evidence="2 3">
    <name type="scientific">Blastopirellula marina</name>
    <dbReference type="NCBI Taxonomy" id="124"/>
    <lineage>
        <taxon>Bacteria</taxon>
        <taxon>Pseudomonadati</taxon>
        <taxon>Planctomycetota</taxon>
        <taxon>Planctomycetia</taxon>
        <taxon>Pirellulales</taxon>
        <taxon>Pirellulaceae</taxon>
        <taxon>Blastopirellula</taxon>
    </lineage>
</organism>
<dbReference type="InterPro" id="IPR029044">
    <property type="entry name" value="Nucleotide-diphossugar_trans"/>
</dbReference>
<comment type="caution">
    <text evidence="2">The sequence shown here is derived from an EMBL/GenBank/DDBJ whole genome shotgun (WGS) entry which is preliminary data.</text>
</comment>
<feature type="domain" description="Glycosyltransferase 2-like" evidence="1">
    <location>
        <begin position="16"/>
        <end position="142"/>
    </location>
</feature>
<dbReference type="InterPro" id="IPR001173">
    <property type="entry name" value="Glyco_trans_2-like"/>
</dbReference>
<dbReference type="CDD" id="cd00761">
    <property type="entry name" value="Glyco_tranf_GTA_type"/>
    <property type="match status" value="1"/>
</dbReference>
<dbReference type="OrthoDB" id="198005at2"/>
<gene>
    <name evidence="2" type="ORF">C5Y83_05575</name>
</gene>
<reference evidence="2 3" key="1">
    <citation type="submission" date="2018-02" db="EMBL/GenBank/DDBJ databases">
        <title>Comparative genomes isolates from brazilian mangrove.</title>
        <authorList>
            <person name="Araujo J.E."/>
            <person name="Taketani R.G."/>
            <person name="Silva M.C.P."/>
            <person name="Loureco M.V."/>
            <person name="Andreote F.D."/>
        </authorList>
    </citation>
    <scope>NUCLEOTIDE SEQUENCE [LARGE SCALE GENOMIC DNA]</scope>
    <source>
        <strain evidence="2 3">Hex-1 MGV</strain>
    </source>
</reference>
<accession>A0A2S8FZ01</accession>
<dbReference type="Gene3D" id="3.90.550.10">
    <property type="entry name" value="Spore Coat Polysaccharide Biosynthesis Protein SpsA, Chain A"/>
    <property type="match status" value="1"/>
</dbReference>
<dbReference type="Pfam" id="PF00535">
    <property type="entry name" value="Glycos_transf_2"/>
    <property type="match status" value="1"/>
</dbReference>
<evidence type="ECO:0000313" key="3">
    <source>
        <dbReference type="Proteomes" id="UP000238322"/>
    </source>
</evidence>
<evidence type="ECO:0000313" key="2">
    <source>
        <dbReference type="EMBL" id="PQO37415.1"/>
    </source>
</evidence>
<dbReference type="EMBL" id="PUHY01000005">
    <property type="protein sequence ID" value="PQO37415.1"/>
    <property type="molecule type" value="Genomic_DNA"/>
</dbReference>
<dbReference type="SUPFAM" id="SSF53448">
    <property type="entry name" value="Nucleotide-diphospho-sugar transferases"/>
    <property type="match status" value="1"/>
</dbReference>
<dbReference type="Proteomes" id="UP000238322">
    <property type="component" value="Unassembled WGS sequence"/>
</dbReference>
<protein>
    <recommendedName>
        <fullName evidence="1">Glycosyltransferase 2-like domain-containing protein</fullName>
    </recommendedName>
</protein>
<dbReference type="AlphaFoldDB" id="A0A2S8FZ01"/>
<dbReference type="RefSeq" id="WP_105328664.1">
    <property type="nucleotide sequence ID" value="NZ_PUHY01000005.1"/>
</dbReference>